<keyword evidence="7" id="KW-1185">Reference proteome</keyword>
<protein>
    <recommendedName>
        <fullName evidence="8">Acyl-homoserine-lactone synthase</fullName>
    </recommendedName>
</protein>
<evidence type="ECO:0000256" key="4">
    <source>
        <dbReference type="ARBA" id="ARBA00022929"/>
    </source>
</evidence>
<dbReference type="EMBL" id="CP024201">
    <property type="protein sequence ID" value="ATQ44132.1"/>
    <property type="molecule type" value="Genomic_DNA"/>
</dbReference>
<sequence length="232" mass="25770">MIHVVTHEQRPFYAVQLEAMHRRRREVFIDERGWNLEERNGGEYDPGDDDQAIYLMMLDIAGRLQVSVRVRPVLDWSILIDEMPGCVEGDAETLRRADVWEMARHLANGAGSAIGEARTRAAEFRIALLEAAREHGVNRLVGSVDVGLLAHGIRAWLDLKPLGVPVVYPEGGAAVGYEIPVTDDLIARLRAMHGIHEAVAYEMTGLPPGGLTPAILEQAMRADRSWPLRKVA</sequence>
<evidence type="ECO:0000256" key="2">
    <source>
        <dbReference type="ARBA" id="ARBA00022679"/>
    </source>
</evidence>
<evidence type="ECO:0000313" key="7">
    <source>
        <dbReference type="Proteomes" id="UP000228945"/>
    </source>
</evidence>
<evidence type="ECO:0000256" key="5">
    <source>
        <dbReference type="PROSITE-ProRule" id="PRU00533"/>
    </source>
</evidence>
<keyword evidence="3" id="KW-0949">S-adenosyl-L-methionine</keyword>
<reference evidence="6 7" key="1">
    <citation type="submission" date="2017-10" db="EMBL/GenBank/DDBJ databases">
        <title>Genome sequence of Caulobacter mirabilis FWC38.</title>
        <authorList>
            <person name="Fiebig A."/>
            <person name="Crosson S."/>
        </authorList>
    </citation>
    <scope>NUCLEOTIDE SEQUENCE [LARGE SCALE GENOMIC DNA]</scope>
    <source>
        <strain evidence="6 7">FWC 38</strain>
    </source>
</reference>
<dbReference type="Proteomes" id="UP000228945">
    <property type="component" value="Chromosome"/>
</dbReference>
<gene>
    <name evidence="6" type="ORF">CSW64_17930</name>
</gene>
<evidence type="ECO:0000256" key="1">
    <source>
        <dbReference type="ARBA" id="ARBA00022654"/>
    </source>
</evidence>
<evidence type="ECO:0000313" key="6">
    <source>
        <dbReference type="EMBL" id="ATQ44132.1"/>
    </source>
</evidence>
<organism evidence="6 7">
    <name type="scientific">Caulobacter mirabilis</name>
    <dbReference type="NCBI Taxonomy" id="69666"/>
    <lineage>
        <taxon>Bacteria</taxon>
        <taxon>Pseudomonadati</taxon>
        <taxon>Pseudomonadota</taxon>
        <taxon>Alphaproteobacteria</taxon>
        <taxon>Caulobacterales</taxon>
        <taxon>Caulobacteraceae</taxon>
        <taxon>Caulobacter</taxon>
    </lineage>
</organism>
<evidence type="ECO:0000256" key="3">
    <source>
        <dbReference type="ARBA" id="ARBA00022691"/>
    </source>
</evidence>
<dbReference type="Gene3D" id="3.40.630.30">
    <property type="match status" value="1"/>
</dbReference>
<name>A0A2D2B1J8_9CAUL</name>
<dbReference type="Pfam" id="PF00765">
    <property type="entry name" value="Autoind_synth"/>
    <property type="match status" value="1"/>
</dbReference>
<accession>A0A2D2B1J8</accession>
<dbReference type="PANTHER" id="PTHR39322:SF1">
    <property type="entry name" value="ISOVALERYL-HOMOSERINE LACTONE SYNTHASE"/>
    <property type="match status" value="1"/>
</dbReference>
<proteinExistence type="inferred from homology"/>
<dbReference type="RefSeq" id="WP_099623380.1">
    <property type="nucleotide sequence ID" value="NZ_CP024201.1"/>
</dbReference>
<dbReference type="KEGG" id="cmb:CSW64_17930"/>
<comment type="similarity">
    <text evidence="5">Belongs to the autoinducer synthase family.</text>
</comment>
<dbReference type="AlphaFoldDB" id="A0A2D2B1J8"/>
<keyword evidence="1 5" id="KW-0673">Quorum sensing</keyword>
<keyword evidence="4 5" id="KW-0071">Autoinducer synthesis</keyword>
<evidence type="ECO:0008006" key="8">
    <source>
        <dbReference type="Google" id="ProtNLM"/>
    </source>
</evidence>
<keyword evidence="2" id="KW-0808">Transferase</keyword>
<dbReference type="GO" id="GO:0009372">
    <property type="term" value="P:quorum sensing"/>
    <property type="evidence" value="ECO:0007669"/>
    <property type="project" value="UniProtKB-UniRule"/>
</dbReference>
<dbReference type="OrthoDB" id="6169313at2"/>
<dbReference type="GO" id="GO:0007165">
    <property type="term" value="P:signal transduction"/>
    <property type="evidence" value="ECO:0007669"/>
    <property type="project" value="TreeGrafter"/>
</dbReference>
<dbReference type="InterPro" id="IPR001690">
    <property type="entry name" value="Autoind_synthase"/>
</dbReference>
<dbReference type="PANTHER" id="PTHR39322">
    <property type="entry name" value="ACYL-HOMOSERINE-LACTONE SYNTHASE"/>
    <property type="match status" value="1"/>
</dbReference>
<dbReference type="GO" id="GO:0016740">
    <property type="term" value="F:transferase activity"/>
    <property type="evidence" value="ECO:0007669"/>
    <property type="project" value="UniProtKB-KW"/>
</dbReference>
<dbReference type="PROSITE" id="PS51187">
    <property type="entry name" value="AUTOINDUCER_SYNTH_2"/>
    <property type="match status" value="1"/>
</dbReference>
<dbReference type="SUPFAM" id="SSF55729">
    <property type="entry name" value="Acyl-CoA N-acyltransferases (Nat)"/>
    <property type="match status" value="1"/>
</dbReference>
<dbReference type="InterPro" id="IPR016181">
    <property type="entry name" value="Acyl_CoA_acyltransferase"/>
</dbReference>